<dbReference type="Pfam" id="PF08843">
    <property type="entry name" value="AbiEii"/>
    <property type="match status" value="1"/>
</dbReference>
<evidence type="ECO:0000313" key="1">
    <source>
        <dbReference type="EMBL" id="RAJ21056.1"/>
    </source>
</evidence>
<dbReference type="EMBL" id="QLLQ01000012">
    <property type="protein sequence ID" value="RAJ21056.1"/>
    <property type="molecule type" value="Genomic_DNA"/>
</dbReference>
<name>A0A1A7R0E4_9FLAO</name>
<dbReference type="AlphaFoldDB" id="A0A1A7R0E4"/>
<dbReference type="Proteomes" id="UP000248987">
    <property type="component" value="Unassembled WGS sequence"/>
</dbReference>
<dbReference type="Gene3D" id="3.10.450.620">
    <property type="entry name" value="JHP933, nucleotidyltransferase-like core domain"/>
    <property type="match status" value="1"/>
</dbReference>
<keyword evidence="1" id="KW-0808">Transferase</keyword>
<dbReference type="RefSeq" id="WP_066433072.1">
    <property type="nucleotide sequence ID" value="NZ_LZRN01000013.1"/>
</dbReference>
<reference evidence="1 2" key="1">
    <citation type="submission" date="2018-06" db="EMBL/GenBank/DDBJ databases">
        <title>Genomic Encyclopedia of Archaeal and Bacterial Type Strains, Phase II (KMG-II): from individual species to whole genera.</title>
        <authorList>
            <person name="Goeker M."/>
        </authorList>
    </citation>
    <scope>NUCLEOTIDE SEQUENCE [LARGE SCALE GENOMIC DNA]</scope>
    <source>
        <strain evidence="1 2">DSM 12408</strain>
    </source>
</reference>
<organism evidence="1 2">
    <name type="scientific">Gelidibacter algens</name>
    <dbReference type="NCBI Taxonomy" id="49280"/>
    <lineage>
        <taxon>Bacteria</taxon>
        <taxon>Pseudomonadati</taxon>
        <taxon>Bacteroidota</taxon>
        <taxon>Flavobacteriia</taxon>
        <taxon>Flavobacteriales</taxon>
        <taxon>Flavobacteriaceae</taxon>
        <taxon>Gelidibacter</taxon>
    </lineage>
</organism>
<protein>
    <submittedName>
        <fullName evidence="1">Nucleotidyltransferase AbiEii toxin of type IV toxin-antitoxin system</fullName>
    </submittedName>
</protein>
<dbReference type="GO" id="GO:0016740">
    <property type="term" value="F:transferase activity"/>
    <property type="evidence" value="ECO:0007669"/>
    <property type="project" value="UniProtKB-KW"/>
</dbReference>
<comment type="caution">
    <text evidence="1">The sequence shown here is derived from an EMBL/GenBank/DDBJ whole genome shotgun (WGS) entry which is preliminary data.</text>
</comment>
<accession>A0A1A7R0E4</accession>
<evidence type="ECO:0000313" key="2">
    <source>
        <dbReference type="Proteomes" id="UP000248987"/>
    </source>
</evidence>
<gene>
    <name evidence="1" type="ORF">LX77_02809</name>
</gene>
<dbReference type="OrthoDB" id="9780929at2"/>
<proteinExistence type="predicted"/>
<sequence>MIKEWIAEYKPQNEEEILSALREIMQEITLAGLSRTDFFEKAAFYGGTALRIFYGLDRYSEDLDFSLLKADPDFSIEPYFNAVIDEFKSLGLTVSIREKKKTRQTAIDSAFLKAETIWQEIVLEDIIKETGVRSNKTLKIKIEVDRQPPLNFKTEEKLVLRPFSFYVKCFTKPSLFAGKMHALLFRKWLNRVKGRDWYDLEWYIKKGIPLDVNHFLTRAKDTNDWLDDSITNEQIIGLLDAKIKSVSFSGIKEDVVKFIPNDAVLNIWSPEYFADLIEKIKFENTSP</sequence>
<dbReference type="InterPro" id="IPR014942">
    <property type="entry name" value="AbiEii"/>
</dbReference>
<keyword evidence="2" id="KW-1185">Reference proteome</keyword>